<dbReference type="Gene3D" id="2.40.50.140">
    <property type="entry name" value="Nucleic acid-binding proteins"/>
    <property type="match status" value="1"/>
</dbReference>
<dbReference type="AlphaFoldDB" id="A0A7T9DK80"/>
<evidence type="ECO:0000256" key="1">
    <source>
        <dbReference type="ARBA" id="ARBA00009307"/>
    </source>
</evidence>
<dbReference type="NCBIfam" id="TIGR00448">
    <property type="entry name" value="rpoE"/>
    <property type="match status" value="1"/>
</dbReference>
<comment type="subunit">
    <text evidence="4">Part of the RNA polymerase complex. Forms a stalk with Rpo4 that extends from the main structure.</text>
</comment>
<dbReference type="InterPro" id="IPR012340">
    <property type="entry name" value="NA-bd_OB-fold"/>
</dbReference>
<dbReference type="GO" id="GO:0000428">
    <property type="term" value="C:DNA-directed RNA polymerase complex"/>
    <property type="evidence" value="ECO:0007669"/>
    <property type="project" value="UniProtKB-KW"/>
</dbReference>
<dbReference type="GO" id="GO:0003677">
    <property type="term" value="F:DNA binding"/>
    <property type="evidence" value="ECO:0007669"/>
    <property type="project" value="InterPro"/>
</dbReference>
<feature type="domain" description="S1 motif" evidence="5">
    <location>
        <begin position="82"/>
        <end position="165"/>
    </location>
</feature>
<dbReference type="GO" id="GO:0003899">
    <property type="term" value="F:DNA-directed RNA polymerase activity"/>
    <property type="evidence" value="ECO:0007669"/>
    <property type="project" value="UniProtKB-UniRule"/>
</dbReference>
<dbReference type="InterPro" id="IPR046399">
    <property type="entry name" value="RNApol_Rpo7"/>
</dbReference>
<dbReference type="Gene3D" id="3.30.1490.120">
    <property type="entry name" value="RNA polymerase Rpb7-like, N-terminal domain"/>
    <property type="match status" value="1"/>
</dbReference>
<dbReference type="InterPro" id="IPR036898">
    <property type="entry name" value="RNA_pol_Rpb7-like_N_sf"/>
</dbReference>
<dbReference type="GO" id="GO:0006352">
    <property type="term" value="P:DNA-templated transcription initiation"/>
    <property type="evidence" value="ECO:0007669"/>
    <property type="project" value="InterPro"/>
</dbReference>
<organism evidence="6">
    <name type="scientific">Candidatus Iainarchaeum sp</name>
    <dbReference type="NCBI Taxonomy" id="3101447"/>
    <lineage>
        <taxon>Archaea</taxon>
        <taxon>Candidatus Iainarchaeota</taxon>
        <taxon>Candidatus Iainarchaeia</taxon>
        <taxon>Candidatus Iainarchaeales</taxon>
        <taxon>Candidatus Iainarchaeaceae</taxon>
        <taxon>Candidatus Iainarchaeum</taxon>
    </lineage>
</organism>
<comment type="catalytic activity">
    <reaction evidence="4">
        <text>RNA(n) + a ribonucleoside 5'-triphosphate = RNA(n+1) + diphosphate</text>
        <dbReference type="Rhea" id="RHEA:21248"/>
        <dbReference type="Rhea" id="RHEA-COMP:14527"/>
        <dbReference type="Rhea" id="RHEA-COMP:17342"/>
        <dbReference type="ChEBI" id="CHEBI:33019"/>
        <dbReference type="ChEBI" id="CHEBI:61557"/>
        <dbReference type="ChEBI" id="CHEBI:140395"/>
        <dbReference type="EC" id="2.7.7.6"/>
    </reaction>
</comment>
<dbReference type="NCBIfam" id="NF006333">
    <property type="entry name" value="PRK08563.1"/>
    <property type="match status" value="1"/>
</dbReference>
<dbReference type="GO" id="GO:0005737">
    <property type="term" value="C:cytoplasm"/>
    <property type="evidence" value="ECO:0007669"/>
    <property type="project" value="UniProtKB-SubCell"/>
</dbReference>
<comment type="subcellular location">
    <subcellularLocation>
        <location evidence="4">Cytoplasm</location>
    </subcellularLocation>
</comment>
<dbReference type="PROSITE" id="PS50126">
    <property type="entry name" value="S1"/>
    <property type="match status" value="1"/>
</dbReference>
<evidence type="ECO:0000256" key="3">
    <source>
        <dbReference type="ARBA" id="ARBA00023163"/>
    </source>
</evidence>
<dbReference type="SUPFAM" id="SSF88798">
    <property type="entry name" value="N-terminal, heterodimerisation domain of RBP7 (RpoE)"/>
    <property type="match status" value="1"/>
</dbReference>
<dbReference type="EMBL" id="CP064981">
    <property type="protein sequence ID" value="QQR92847.1"/>
    <property type="molecule type" value="Genomic_DNA"/>
</dbReference>
<comment type="domain">
    <text evidence="4">Forms 2 domains with an elongated structure; Rpo4 packs into the hinge region between the 2 domains.</text>
</comment>
<dbReference type="InterPro" id="IPR004519">
    <property type="entry name" value="RNAP_E/RPC8"/>
</dbReference>
<keyword evidence="3 4" id="KW-0804">Transcription</keyword>
<dbReference type="Pfam" id="PF00575">
    <property type="entry name" value="S1"/>
    <property type="match status" value="1"/>
</dbReference>
<proteinExistence type="inferred from homology"/>
<dbReference type="SMART" id="SM00316">
    <property type="entry name" value="S1"/>
    <property type="match status" value="1"/>
</dbReference>
<reference evidence="6" key="1">
    <citation type="submission" date="2020-11" db="EMBL/GenBank/DDBJ databases">
        <title>Connecting structure to function with the recovery of over 1000 high-quality activated sludge metagenome-assembled genomes encoding full-length rRNA genes using long-read sequencing.</title>
        <authorList>
            <person name="Singleton C.M."/>
            <person name="Petriglieri F."/>
            <person name="Kristensen J.M."/>
            <person name="Kirkegaard R.H."/>
            <person name="Michaelsen T.Y."/>
            <person name="Andersen M.H."/>
            <person name="Karst S.M."/>
            <person name="Dueholm M.S."/>
            <person name="Nielsen P.H."/>
            <person name="Albertsen M."/>
        </authorList>
    </citation>
    <scope>NUCLEOTIDE SEQUENCE</scope>
    <source>
        <strain evidence="6">Fred_18-Q3-R57-64_BAT3C.431</strain>
    </source>
</reference>
<dbReference type="InterPro" id="IPR005576">
    <property type="entry name" value="Rpb7-like_N"/>
</dbReference>
<sequence>MYFITKIRDTIRVPPTKFSSNLDKSILDICREDMEGLTDAEIGIVVAVTDAHKLGEGKIIPGDASAYFDSEISLLTYKPIVNEVVEGAITEATEFGAFIKTGPVEGLIHVSQIADDFVSYDAQLPGFVGRDTKKTLKIGDQVVARIVSVSMKNTVADSKIGLTMRQPGLGKKEWAKLKTVVKTPKSAKPKSAPKGGDEA</sequence>
<accession>A0A7T9DK80</accession>
<dbReference type="InterPro" id="IPR045113">
    <property type="entry name" value="Rpb7-like"/>
</dbReference>
<dbReference type="EC" id="2.7.7.6" evidence="4"/>
<dbReference type="PANTHER" id="PTHR12709">
    <property type="entry name" value="DNA-DIRECTED RNA POLYMERASE II, III"/>
    <property type="match status" value="1"/>
</dbReference>
<keyword evidence="4" id="KW-0963">Cytoplasm</keyword>
<dbReference type="InterPro" id="IPR003029">
    <property type="entry name" value="S1_domain"/>
</dbReference>
<comment type="similarity">
    <text evidence="1 4">Belongs to the eukaryotic RPB7/RPC8 RNA polymerase subunit family.</text>
</comment>
<dbReference type="HAMAP" id="MF_00865">
    <property type="entry name" value="RNApol_arch_Rpo7"/>
    <property type="match status" value="1"/>
</dbReference>
<dbReference type="CDD" id="cd04460">
    <property type="entry name" value="S1_RpoE"/>
    <property type="match status" value="1"/>
</dbReference>
<evidence type="ECO:0000256" key="2">
    <source>
        <dbReference type="ARBA" id="ARBA00022478"/>
    </source>
</evidence>
<evidence type="ECO:0000259" key="5">
    <source>
        <dbReference type="PROSITE" id="PS50126"/>
    </source>
</evidence>
<keyword evidence="4 6" id="KW-0548">Nucleotidyltransferase</keyword>
<protein>
    <recommendedName>
        <fullName evidence="4">DNA-directed RNA polymerase subunit Rpo7</fullName>
        <ecNumber evidence="4">2.7.7.6</ecNumber>
    </recommendedName>
    <alternativeName>
        <fullName evidence="4">DNA-directed RNA polymerase subunit E</fullName>
    </alternativeName>
</protein>
<name>A0A7T9DK80_9ARCH</name>
<comment type="function">
    <text evidence="4">DNA-dependent RNA polymerase (RNAP) catalyzes the transcription of DNA into RNA using the four ribonucleoside triphosphates as substrates.</text>
</comment>
<dbReference type="SUPFAM" id="SSF50249">
    <property type="entry name" value="Nucleic acid-binding proteins"/>
    <property type="match status" value="1"/>
</dbReference>
<evidence type="ECO:0000313" key="6">
    <source>
        <dbReference type="EMBL" id="QQR92847.1"/>
    </source>
</evidence>
<keyword evidence="4 6" id="KW-0808">Transferase</keyword>
<evidence type="ECO:0000256" key="4">
    <source>
        <dbReference type="HAMAP-Rule" id="MF_00865"/>
    </source>
</evidence>
<keyword evidence="2 4" id="KW-0240">DNA-directed RNA polymerase</keyword>
<dbReference type="Pfam" id="PF03876">
    <property type="entry name" value="SHS2_Rpb7-N"/>
    <property type="match status" value="1"/>
</dbReference>
<dbReference type="Proteomes" id="UP000596004">
    <property type="component" value="Chromosome"/>
</dbReference>
<gene>
    <name evidence="4" type="primary">rpo7</name>
    <name evidence="4" type="synonym">rpoE</name>
    <name evidence="6" type="ORF">IPJ89_01215</name>
</gene>
<dbReference type="PANTHER" id="PTHR12709:SF4">
    <property type="entry name" value="DNA-DIRECTED RNA POLYMERASE II SUBUNIT RPB7"/>
    <property type="match status" value="1"/>
</dbReference>